<reference evidence="3" key="1">
    <citation type="submission" date="2016-11" db="EMBL/GenBank/DDBJ databases">
        <authorList>
            <person name="Schniete J.K."/>
            <person name="Salih T."/>
            <person name="Algora Gallardo L."/>
            <person name="Martinez Fernandez S."/>
            <person name="Herron P.R."/>
        </authorList>
    </citation>
    <scope>NUCLEOTIDE SEQUENCE [LARGE SCALE GENOMIC DNA]</scope>
    <source>
        <strain evidence="3">DSM 41896</strain>
    </source>
</reference>
<evidence type="ECO:0000313" key="3">
    <source>
        <dbReference type="Proteomes" id="UP000184286"/>
    </source>
</evidence>
<feature type="region of interest" description="Disordered" evidence="1">
    <location>
        <begin position="1"/>
        <end position="21"/>
    </location>
</feature>
<dbReference type="RefSeq" id="WP_073496601.1">
    <property type="nucleotide sequence ID" value="NZ_MPOH02000019.1"/>
</dbReference>
<dbReference type="OrthoDB" id="4313158at2"/>
<comment type="caution">
    <text evidence="2">The sequence shown here is derived from an EMBL/GenBank/DDBJ whole genome shotgun (WGS) entry which is preliminary data.</text>
</comment>
<name>A0A1V6MJL5_9ACTN</name>
<organism evidence="2 3">
    <name type="scientific">Streptomyces phaeoluteigriseus</name>
    <dbReference type="NCBI Taxonomy" id="114686"/>
    <lineage>
        <taxon>Bacteria</taxon>
        <taxon>Bacillati</taxon>
        <taxon>Actinomycetota</taxon>
        <taxon>Actinomycetes</taxon>
        <taxon>Kitasatosporales</taxon>
        <taxon>Streptomycetaceae</taxon>
        <taxon>Streptomyces</taxon>
        <taxon>Streptomyces aurantiacus group</taxon>
    </lineage>
</organism>
<sequence>MAWEEWEQVKAAAGEPGGHARMRLNQLPVDQGASGGAGDLVVSQDDLGAVGHDAYLLWDALRTAADIAGAGADKSGEGSTAQAASSLTSHGFAMGAGLTKTVEIWTSQAKSVLQACAHISNHLDFTKKLHAEDDAKIAAQTAAIDGGALSVSVLSKYFQ</sequence>
<dbReference type="Proteomes" id="UP000184286">
    <property type="component" value="Unassembled WGS sequence"/>
</dbReference>
<evidence type="ECO:0000313" key="2">
    <source>
        <dbReference type="EMBL" id="OQD52482.1"/>
    </source>
</evidence>
<dbReference type="EMBL" id="MPOH02000019">
    <property type="protein sequence ID" value="OQD52482.1"/>
    <property type="molecule type" value="Genomic_DNA"/>
</dbReference>
<accession>A0A1V6MJL5</accession>
<dbReference type="STRING" id="114686.BM536_030300"/>
<reference evidence="2 3" key="2">
    <citation type="submission" date="2017-02" db="EMBL/GenBank/DDBJ databases">
        <title>Draft genome sequence of Streptomyces phaeoluteigriseus type strain DSM41896.</title>
        <authorList>
            <person name="Salih T.S."/>
            <person name="Algora Gallardo L."/>
            <person name="Melo Santos T."/>
            <person name="Filgueira Martinez S."/>
            <person name="Herron P.R."/>
        </authorList>
    </citation>
    <scope>NUCLEOTIDE SEQUENCE [LARGE SCALE GENOMIC DNA]</scope>
    <source>
        <strain evidence="2 3">DSM 41896</strain>
    </source>
</reference>
<evidence type="ECO:0008006" key="4">
    <source>
        <dbReference type="Google" id="ProtNLM"/>
    </source>
</evidence>
<dbReference type="AlphaFoldDB" id="A0A1V6MJL5"/>
<evidence type="ECO:0000256" key="1">
    <source>
        <dbReference type="SAM" id="MobiDB-lite"/>
    </source>
</evidence>
<protein>
    <recommendedName>
        <fullName evidence="4">AG1 protein</fullName>
    </recommendedName>
</protein>
<gene>
    <name evidence="2" type="ORF">BM536_030300</name>
</gene>
<proteinExistence type="predicted"/>